<dbReference type="GO" id="GO:0033962">
    <property type="term" value="P:P-body assembly"/>
    <property type="evidence" value="ECO:0007669"/>
    <property type="project" value="TreeGrafter"/>
</dbReference>
<comment type="function">
    <text evidence="1">Catalyzes the epimerization of the S- and R-forms of NAD(P)HX, a damaged form of NAD(P)H that is a result of enzymatic or heat-dependent hydration. This is a prerequisite for the S-specific NAD(P)H-hydrate dehydratase to allow the repair of both epimers of NAD(P)HX.</text>
</comment>
<keyword evidence="1" id="KW-0520">NAD</keyword>
<dbReference type="GO" id="GO:0046872">
    <property type="term" value="F:metal ion binding"/>
    <property type="evidence" value="ECO:0007669"/>
    <property type="project" value="UniProtKB-KW"/>
</dbReference>
<evidence type="ECO:0000256" key="1">
    <source>
        <dbReference type="HAMAP-Rule" id="MF_01966"/>
    </source>
</evidence>
<dbReference type="EC" id="5.1.99.6" evidence="1"/>
<dbReference type="AlphaFoldDB" id="A0A410P373"/>
<dbReference type="GO" id="GO:0052856">
    <property type="term" value="F:NAD(P)HX epimerase activity"/>
    <property type="evidence" value="ECO:0007669"/>
    <property type="project" value="UniProtKB-UniRule"/>
</dbReference>
<dbReference type="PANTHER" id="PTHR13612:SF0">
    <property type="entry name" value="ENHANCER OF MRNA-DECAPPING PROTEIN 3"/>
    <property type="match status" value="1"/>
</dbReference>
<dbReference type="EMBL" id="CP019384">
    <property type="protein sequence ID" value="QAT16645.1"/>
    <property type="molecule type" value="Genomic_DNA"/>
</dbReference>
<feature type="binding site" evidence="1">
    <location>
        <position position="164"/>
    </location>
    <ligand>
        <name>(6S)-NADPHX</name>
        <dbReference type="ChEBI" id="CHEBI:64076"/>
    </ligand>
</feature>
<name>A0A410P373_VELA1</name>
<keyword evidence="1" id="KW-0413">Isomerase</keyword>
<comment type="catalytic activity">
    <reaction evidence="1">
        <text>(6R)-NADHX = (6S)-NADHX</text>
        <dbReference type="Rhea" id="RHEA:32215"/>
        <dbReference type="ChEBI" id="CHEBI:64074"/>
        <dbReference type="ChEBI" id="CHEBI:64075"/>
        <dbReference type="EC" id="5.1.99.6"/>
    </reaction>
</comment>
<dbReference type="GO" id="GO:0000932">
    <property type="term" value="C:P-body"/>
    <property type="evidence" value="ECO:0007669"/>
    <property type="project" value="TreeGrafter"/>
</dbReference>
<feature type="domain" description="YjeF N-terminal" evidence="2">
    <location>
        <begin position="10"/>
        <end position="217"/>
    </location>
</feature>
<keyword evidence="4" id="KW-1185">Reference proteome</keyword>
<proteinExistence type="inferred from homology"/>
<dbReference type="PROSITE" id="PS51385">
    <property type="entry name" value="YJEF_N"/>
    <property type="match status" value="1"/>
</dbReference>
<comment type="similarity">
    <text evidence="1">Belongs to the NnrE/AIBP family.</text>
</comment>
<dbReference type="Proteomes" id="UP000287243">
    <property type="component" value="Chromosome"/>
</dbReference>
<evidence type="ECO:0000313" key="3">
    <source>
        <dbReference type="EMBL" id="QAT16645.1"/>
    </source>
</evidence>
<keyword evidence="1" id="KW-0479">Metal-binding</keyword>
<feature type="binding site" evidence="1">
    <location>
        <position position="131"/>
    </location>
    <ligand>
        <name>K(+)</name>
        <dbReference type="ChEBI" id="CHEBI:29103"/>
    </ligand>
</feature>
<comment type="catalytic activity">
    <reaction evidence="1">
        <text>(6R)-NADPHX = (6S)-NADPHX</text>
        <dbReference type="Rhea" id="RHEA:32227"/>
        <dbReference type="ChEBI" id="CHEBI:64076"/>
        <dbReference type="ChEBI" id="CHEBI:64077"/>
        <dbReference type="EC" id="5.1.99.6"/>
    </reaction>
</comment>
<evidence type="ECO:0000259" key="2">
    <source>
        <dbReference type="PROSITE" id="PS51385"/>
    </source>
</evidence>
<dbReference type="GO" id="GO:0031087">
    <property type="term" value="P:deadenylation-independent decapping of nuclear-transcribed mRNA"/>
    <property type="evidence" value="ECO:0007669"/>
    <property type="project" value="TreeGrafter"/>
</dbReference>
<dbReference type="SUPFAM" id="SSF64153">
    <property type="entry name" value="YjeF N-terminal domain-like"/>
    <property type="match status" value="1"/>
</dbReference>
<feature type="binding site" evidence="1">
    <location>
        <begin position="135"/>
        <end position="141"/>
    </location>
    <ligand>
        <name>(6S)-NADPHX</name>
        <dbReference type="ChEBI" id="CHEBI:64076"/>
    </ligand>
</feature>
<dbReference type="HAMAP" id="MF_01966">
    <property type="entry name" value="NADHX_epimerase"/>
    <property type="match status" value="1"/>
</dbReference>
<dbReference type="GO" id="GO:0003729">
    <property type="term" value="F:mRNA binding"/>
    <property type="evidence" value="ECO:0007669"/>
    <property type="project" value="TreeGrafter"/>
</dbReference>
<dbReference type="PANTHER" id="PTHR13612">
    <property type="entry name" value="ENHANCER OF MRNA-DECAPPING PROTEIN 3"/>
    <property type="match status" value="1"/>
</dbReference>
<sequence>MQKYITPAAMQRLDRLAEERYGIPPLILMENAGRSAAEAVIRLLKGKRKRVVCVAGRGNNGGDGFVCCRHLLNKGVRVEAFLMDGKKALTPDARLNRDILEKSGCPVRRVATPADVRLLRQSLKRRACVVDAIFGIGFRGAPRTPYDEVIAVINASGSPVVSLDVPSGLDALTGRAHGACIRASATVTFGYPKTGLARHDGPLCAGRILVADISLPR</sequence>
<feature type="binding site" evidence="1">
    <location>
        <position position="146"/>
    </location>
    <ligand>
        <name>(6S)-NADPHX</name>
        <dbReference type="ChEBI" id="CHEBI:64076"/>
    </ligand>
</feature>
<keyword evidence="1" id="KW-0521">NADP</keyword>
<dbReference type="Pfam" id="PF03853">
    <property type="entry name" value="YjeF_N"/>
    <property type="match status" value="1"/>
</dbReference>
<dbReference type="KEGG" id="vai:BU251_02315"/>
<feature type="binding site" evidence="1">
    <location>
        <position position="60"/>
    </location>
    <ligand>
        <name>K(+)</name>
        <dbReference type="ChEBI" id="CHEBI:29103"/>
    </ligand>
</feature>
<feature type="binding site" evidence="1">
    <location>
        <position position="167"/>
    </location>
    <ligand>
        <name>K(+)</name>
        <dbReference type="ChEBI" id="CHEBI:29103"/>
    </ligand>
</feature>
<comment type="cofactor">
    <cofactor evidence="1">
        <name>K(+)</name>
        <dbReference type="ChEBI" id="CHEBI:29103"/>
    </cofactor>
    <text evidence="1">Binds 1 potassium ion per subunit.</text>
</comment>
<reference evidence="3 4" key="1">
    <citation type="submission" date="2017-01" db="EMBL/GenBank/DDBJ databases">
        <title>First insights into the biology of 'candidatus Vampirococcus archaeovorus'.</title>
        <authorList>
            <person name="Kizina J."/>
            <person name="Jordan S."/>
            <person name="Stueber K."/>
            <person name="Reinhardt R."/>
            <person name="Harder J."/>
        </authorList>
    </citation>
    <scope>NUCLEOTIDE SEQUENCE [LARGE SCALE GENOMIC DNA]</scope>
    <source>
        <strain evidence="3 4">LiM</strain>
    </source>
</reference>
<dbReference type="InterPro" id="IPR036652">
    <property type="entry name" value="YjeF_N_dom_sf"/>
</dbReference>
<evidence type="ECO:0000313" key="4">
    <source>
        <dbReference type="Proteomes" id="UP000287243"/>
    </source>
</evidence>
<dbReference type="InterPro" id="IPR004443">
    <property type="entry name" value="YjeF_N_dom"/>
</dbReference>
<dbReference type="Gene3D" id="3.40.50.10260">
    <property type="entry name" value="YjeF N-terminal domain"/>
    <property type="match status" value="1"/>
</dbReference>
<dbReference type="NCBIfam" id="TIGR00197">
    <property type="entry name" value="yjeF_nterm"/>
    <property type="match status" value="1"/>
</dbReference>
<feature type="binding site" evidence="1">
    <location>
        <begin position="59"/>
        <end position="63"/>
    </location>
    <ligand>
        <name>(6S)-NADPHX</name>
        <dbReference type="ChEBI" id="CHEBI:64076"/>
    </ligand>
</feature>
<organism evidence="3 4">
    <name type="scientific">Velamenicoccus archaeovorus</name>
    <dbReference type="NCBI Taxonomy" id="1930593"/>
    <lineage>
        <taxon>Bacteria</taxon>
        <taxon>Pseudomonadati</taxon>
        <taxon>Candidatus Omnitrophota</taxon>
        <taxon>Candidatus Velamenicoccus</taxon>
    </lineage>
</organism>
<keyword evidence="1" id="KW-0630">Potassium</keyword>
<protein>
    <recommendedName>
        <fullName evidence="1">NAD(P)H-hydrate epimerase</fullName>
        <ecNumber evidence="1">5.1.99.6</ecNumber>
    </recommendedName>
    <alternativeName>
        <fullName evidence="1">NAD(P)HX epimerase</fullName>
    </alternativeName>
</protein>
<dbReference type="GO" id="GO:0000166">
    <property type="term" value="F:nucleotide binding"/>
    <property type="evidence" value="ECO:0007669"/>
    <property type="project" value="UniProtKB-KW"/>
</dbReference>
<gene>
    <name evidence="1" type="primary">nnrE</name>
    <name evidence="3" type="ORF">BU251_02315</name>
</gene>
<keyword evidence="1" id="KW-0547">Nucleotide-binding</keyword>
<accession>A0A410P373</accession>
<dbReference type="RefSeq" id="WP_164908823.1">
    <property type="nucleotide sequence ID" value="NZ_CP019384.1"/>
</dbReference>